<dbReference type="AlphaFoldDB" id="A0A409WC00"/>
<dbReference type="Gene3D" id="3.90.530.10">
    <property type="entry name" value="XPA C-terminal domain"/>
    <property type="match status" value="1"/>
</dbReference>
<dbReference type="OrthoDB" id="3058642at2759"/>
<dbReference type="SUPFAM" id="SSF46955">
    <property type="entry name" value="Putative DNA-binding domain"/>
    <property type="match status" value="1"/>
</dbReference>
<evidence type="ECO:0008006" key="7">
    <source>
        <dbReference type="Google" id="ProtNLM"/>
    </source>
</evidence>
<dbReference type="InterPro" id="IPR009061">
    <property type="entry name" value="DNA-bd_dom_put_sf"/>
</dbReference>
<dbReference type="CDD" id="cd21075">
    <property type="entry name" value="DBD_XPA-like"/>
    <property type="match status" value="1"/>
</dbReference>
<protein>
    <recommendedName>
        <fullName evidence="7">XPA C-terminal domain-containing protein</fullName>
    </recommendedName>
</protein>
<dbReference type="InParanoid" id="A0A409WC00"/>
<evidence type="ECO:0000256" key="2">
    <source>
        <dbReference type="ARBA" id="ARBA00022833"/>
    </source>
</evidence>
<comment type="subcellular location">
    <subcellularLocation>
        <location evidence="1">Nucleus</location>
    </subcellularLocation>
</comment>
<sequence>MQDYIAKGKAKTQYLLTDHDLLPLSYHKEQNDRGYNCMKMYRKWEVEQTAWQKYGGPVAFQAAKKEKRNAAKQPKSQSPKKKVKSSMSKAQTDGKHLSMGS</sequence>
<name>A0A409WC00_9AGAR</name>
<keyword evidence="6" id="KW-1185">Reference proteome</keyword>
<feature type="compositionally biased region" description="Basic and acidic residues" evidence="4">
    <location>
        <begin position="92"/>
        <end position="101"/>
    </location>
</feature>
<dbReference type="EMBL" id="NHYE01005207">
    <property type="protein sequence ID" value="PPQ75990.1"/>
    <property type="molecule type" value="Genomic_DNA"/>
</dbReference>
<dbReference type="GO" id="GO:0005634">
    <property type="term" value="C:nucleus"/>
    <property type="evidence" value="ECO:0007669"/>
    <property type="project" value="UniProtKB-SubCell"/>
</dbReference>
<evidence type="ECO:0000256" key="3">
    <source>
        <dbReference type="ARBA" id="ARBA00023242"/>
    </source>
</evidence>
<accession>A0A409WC00</accession>
<comment type="caution">
    <text evidence="5">The sequence shown here is derived from an EMBL/GenBank/DDBJ whole genome shotgun (WGS) entry which is preliminary data.</text>
</comment>
<gene>
    <name evidence="5" type="ORF">CVT26_005942</name>
</gene>
<proteinExistence type="predicted"/>
<dbReference type="Proteomes" id="UP000284706">
    <property type="component" value="Unassembled WGS sequence"/>
</dbReference>
<organism evidence="5 6">
    <name type="scientific">Gymnopilus dilepis</name>
    <dbReference type="NCBI Taxonomy" id="231916"/>
    <lineage>
        <taxon>Eukaryota</taxon>
        <taxon>Fungi</taxon>
        <taxon>Dikarya</taxon>
        <taxon>Basidiomycota</taxon>
        <taxon>Agaricomycotina</taxon>
        <taxon>Agaricomycetes</taxon>
        <taxon>Agaricomycetidae</taxon>
        <taxon>Agaricales</taxon>
        <taxon>Agaricineae</taxon>
        <taxon>Hymenogastraceae</taxon>
        <taxon>Gymnopilus</taxon>
    </lineage>
</organism>
<feature type="region of interest" description="Disordered" evidence="4">
    <location>
        <begin position="62"/>
        <end position="101"/>
    </location>
</feature>
<evidence type="ECO:0000313" key="5">
    <source>
        <dbReference type="EMBL" id="PPQ75990.1"/>
    </source>
</evidence>
<keyword evidence="3" id="KW-0539">Nucleus</keyword>
<evidence type="ECO:0000256" key="4">
    <source>
        <dbReference type="SAM" id="MobiDB-lite"/>
    </source>
</evidence>
<evidence type="ECO:0000313" key="6">
    <source>
        <dbReference type="Proteomes" id="UP000284706"/>
    </source>
</evidence>
<dbReference type="InterPro" id="IPR037129">
    <property type="entry name" value="XPA_sf"/>
</dbReference>
<evidence type="ECO:0000256" key="1">
    <source>
        <dbReference type="ARBA" id="ARBA00004123"/>
    </source>
</evidence>
<reference evidence="5 6" key="1">
    <citation type="journal article" date="2018" name="Evol. Lett.">
        <title>Horizontal gene cluster transfer increased hallucinogenic mushroom diversity.</title>
        <authorList>
            <person name="Reynolds H.T."/>
            <person name="Vijayakumar V."/>
            <person name="Gluck-Thaler E."/>
            <person name="Korotkin H.B."/>
            <person name="Matheny P.B."/>
            <person name="Slot J.C."/>
        </authorList>
    </citation>
    <scope>NUCLEOTIDE SEQUENCE [LARGE SCALE GENOMIC DNA]</scope>
    <source>
        <strain evidence="5 6">SRW20</strain>
    </source>
</reference>
<keyword evidence="2" id="KW-0862">Zinc</keyword>